<dbReference type="PANTHER" id="PTHR39453">
    <property type="entry name" value="PHOSPHATE PROPANOYLTRANSFERASE"/>
    <property type="match status" value="1"/>
</dbReference>
<name>A0ABW8UBM1_9LACO</name>
<evidence type="ECO:0000313" key="12">
    <source>
        <dbReference type="Proteomes" id="UP001625389"/>
    </source>
</evidence>
<evidence type="ECO:0000256" key="2">
    <source>
        <dbReference type="ARBA" id="ARBA00007342"/>
    </source>
</evidence>
<comment type="cofactor">
    <cofactor evidence="1">
        <name>Zn(2+)</name>
        <dbReference type="ChEBI" id="CHEBI:29105"/>
    </cofactor>
</comment>
<evidence type="ECO:0000256" key="6">
    <source>
        <dbReference type="ARBA" id="ARBA00022723"/>
    </source>
</evidence>
<organism evidence="11 12">
    <name type="scientific">Loigolactobacillus zhaoyuanensis</name>
    <dbReference type="NCBI Taxonomy" id="2486017"/>
    <lineage>
        <taxon>Bacteria</taxon>
        <taxon>Bacillati</taxon>
        <taxon>Bacillota</taxon>
        <taxon>Bacilli</taxon>
        <taxon>Lactobacillales</taxon>
        <taxon>Lactobacillaceae</taxon>
        <taxon>Loigolactobacillus</taxon>
    </lineage>
</organism>
<dbReference type="NCBIfam" id="NF011652">
    <property type="entry name" value="PRK15070.1"/>
    <property type="match status" value="1"/>
</dbReference>
<comment type="catalytic activity">
    <reaction evidence="9 10">
        <text>propanoyl-CoA + phosphate = propanoyl phosphate + CoA</text>
        <dbReference type="Rhea" id="RHEA:28046"/>
        <dbReference type="ChEBI" id="CHEBI:43474"/>
        <dbReference type="ChEBI" id="CHEBI:57287"/>
        <dbReference type="ChEBI" id="CHEBI:57392"/>
        <dbReference type="ChEBI" id="CHEBI:58933"/>
        <dbReference type="EC" id="2.3.1.222"/>
    </reaction>
</comment>
<evidence type="ECO:0000256" key="5">
    <source>
        <dbReference type="ARBA" id="ARBA00022679"/>
    </source>
</evidence>
<dbReference type="PANTHER" id="PTHR39453:SF1">
    <property type="entry name" value="PHOSPHATE PROPANOYLTRANSFERASE"/>
    <property type="match status" value="1"/>
</dbReference>
<gene>
    <name evidence="11" type="ORF">ACEN34_06505</name>
</gene>
<accession>A0ABW8UBM1</accession>
<dbReference type="RefSeq" id="WP_407137302.1">
    <property type="nucleotide sequence ID" value="NZ_JBGQPK010000021.1"/>
</dbReference>
<evidence type="ECO:0000256" key="1">
    <source>
        <dbReference type="ARBA" id="ARBA00001947"/>
    </source>
</evidence>
<evidence type="ECO:0000256" key="8">
    <source>
        <dbReference type="ARBA" id="ARBA00023315"/>
    </source>
</evidence>
<dbReference type="Proteomes" id="UP001625389">
    <property type="component" value="Unassembled WGS sequence"/>
</dbReference>
<keyword evidence="8 10" id="KW-0012">Acyltransferase</keyword>
<evidence type="ECO:0000256" key="10">
    <source>
        <dbReference type="PIRNR" id="PIRNR010130"/>
    </source>
</evidence>
<reference evidence="11 12" key="1">
    <citation type="submission" date="2024-08" db="EMBL/GenBank/DDBJ databases">
        <authorList>
            <person name="Arias E."/>
        </authorList>
    </citation>
    <scope>NUCLEOTIDE SEQUENCE [LARGE SCALE GENOMIC DNA]</scope>
    <source>
        <strain evidence="11 12">FAM 25317</strain>
    </source>
</reference>
<dbReference type="PIRSF" id="PIRSF010130">
    <property type="entry name" value="PduL"/>
    <property type="match status" value="1"/>
</dbReference>
<keyword evidence="6" id="KW-0479">Metal-binding</keyword>
<dbReference type="EMBL" id="JBGQPK010000021">
    <property type="protein sequence ID" value="MFL2029266.1"/>
    <property type="molecule type" value="Genomic_DNA"/>
</dbReference>
<sequence>MDNYEKAIRILTGTLNSQTSTTTTASTNVTTGKTIPVGISNRHIHLSQQDLNKLFGTGHQLTKLKDLSQPGQFACKETVILCGPKGAIEKVRILGPVRSHTQIEILASDTFKLGVKAPVRLSGQLDGTPGITVIGPNGSIETEDGLIIAQRHIHMLPSQAAAFNVQDGENVTIEFTGLRGGVLNNVIIRAKENSGLECHIDTEEANALGVKPGTPITIKK</sequence>
<dbReference type="Pfam" id="PF06130">
    <property type="entry name" value="PTAC"/>
    <property type="match status" value="1"/>
</dbReference>
<protein>
    <recommendedName>
        <fullName evidence="4 10">Phosphate propanoyltransferase</fullName>
        <ecNumber evidence="3 10">2.3.1.222</ecNumber>
    </recommendedName>
</protein>
<comment type="similarity">
    <text evidence="2 10">Belongs to the PduL family.</text>
</comment>
<evidence type="ECO:0000256" key="7">
    <source>
        <dbReference type="ARBA" id="ARBA00022833"/>
    </source>
</evidence>
<keyword evidence="5 10" id="KW-0808">Transferase</keyword>
<evidence type="ECO:0000256" key="9">
    <source>
        <dbReference type="ARBA" id="ARBA00047589"/>
    </source>
</evidence>
<evidence type="ECO:0000256" key="4">
    <source>
        <dbReference type="ARBA" id="ARBA00020837"/>
    </source>
</evidence>
<comment type="pathway">
    <text evidence="10">Polyol metabolism; 1,2-propanediol degradation.</text>
</comment>
<keyword evidence="12" id="KW-1185">Reference proteome</keyword>
<dbReference type="EC" id="2.3.1.222" evidence="3 10"/>
<comment type="caution">
    <text evidence="11">The sequence shown here is derived from an EMBL/GenBank/DDBJ whole genome shotgun (WGS) entry which is preliminary data.</text>
</comment>
<dbReference type="InterPro" id="IPR008300">
    <property type="entry name" value="PTAC"/>
</dbReference>
<evidence type="ECO:0000313" key="11">
    <source>
        <dbReference type="EMBL" id="MFL2029266.1"/>
    </source>
</evidence>
<evidence type="ECO:0000256" key="3">
    <source>
        <dbReference type="ARBA" id="ARBA00012206"/>
    </source>
</evidence>
<comment type="function">
    <text evidence="10">Involved in 1,2-propanediol (1,2-PD) degradation by catalyzing the conversion of propanoyl-CoA to propanoyl-phosphate.</text>
</comment>
<proteinExistence type="inferred from homology"/>
<keyword evidence="7" id="KW-0862">Zinc</keyword>